<accession>A0A085V8K6</accession>
<evidence type="ECO:0000313" key="3">
    <source>
        <dbReference type="Proteomes" id="UP000028643"/>
    </source>
</evidence>
<dbReference type="AlphaFoldDB" id="A0A085V8K6"/>
<sequence length="108" mass="12606">MIVELRTYTCTPGCLPAVHDRFINDVLPIWHELGIESIGFFTPADEASESLTYLLRWHSKAEQEEKWQRFLVDPRWVARRPLTELNGPLVQTVVSRFLQPTTYSMMRA</sequence>
<dbReference type="InterPro" id="IPR012577">
    <property type="entry name" value="NIPSNAP"/>
</dbReference>
<reference evidence="2 3" key="1">
    <citation type="submission" date="2014-07" db="EMBL/GenBank/DDBJ databases">
        <title>Draft Genome Sequences of Environmental Pseudomonas syringae strains.</title>
        <authorList>
            <person name="Baltrus D.A."/>
            <person name="Berge O."/>
            <person name="Morris C."/>
        </authorList>
    </citation>
    <scope>NUCLEOTIDE SEQUENCE [LARGE SCALE GENOMIC DNA]</scope>
    <source>
        <strain evidence="2 3">CEB003</strain>
    </source>
</reference>
<dbReference type="EMBL" id="JPQT01000101">
    <property type="protein sequence ID" value="KFE51769.1"/>
    <property type="molecule type" value="Genomic_DNA"/>
</dbReference>
<evidence type="ECO:0000259" key="1">
    <source>
        <dbReference type="Pfam" id="PF07978"/>
    </source>
</evidence>
<protein>
    <recommendedName>
        <fullName evidence="1">NIPSNAP domain-containing protein</fullName>
    </recommendedName>
</protein>
<dbReference type="Gene3D" id="3.30.70.100">
    <property type="match status" value="1"/>
</dbReference>
<dbReference type="Proteomes" id="UP000028643">
    <property type="component" value="Unassembled WGS sequence"/>
</dbReference>
<dbReference type="SUPFAM" id="SSF54909">
    <property type="entry name" value="Dimeric alpha+beta barrel"/>
    <property type="match status" value="1"/>
</dbReference>
<evidence type="ECO:0000313" key="2">
    <source>
        <dbReference type="EMBL" id="KFE51769.1"/>
    </source>
</evidence>
<dbReference type="RefSeq" id="WP_047574731.1">
    <property type="nucleotide sequence ID" value="NZ_JPQT01000101.1"/>
</dbReference>
<gene>
    <name evidence="2" type="ORF">IV02_11355</name>
</gene>
<dbReference type="PATRIC" id="fig|317.174.peg.2333"/>
<dbReference type="Pfam" id="PF07978">
    <property type="entry name" value="NIPSNAP"/>
    <property type="match status" value="1"/>
</dbReference>
<organism evidence="2 3">
    <name type="scientific">Pseudomonas syringae</name>
    <dbReference type="NCBI Taxonomy" id="317"/>
    <lineage>
        <taxon>Bacteria</taxon>
        <taxon>Pseudomonadati</taxon>
        <taxon>Pseudomonadota</taxon>
        <taxon>Gammaproteobacteria</taxon>
        <taxon>Pseudomonadales</taxon>
        <taxon>Pseudomonadaceae</taxon>
        <taxon>Pseudomonas</taxon>
    </lineage>
</organism>
<proteinExistence type="predicted"/>
<dbReference type="InterPro" id="IPR011008">
    <property type="entry name" value="Dimeric_a/b-barrel"/>
</dbReference>
<comment type="caution">
    <text evidence="2">The sequence shown here is derived from an EMBL/GenBank/DDBJ whole genome shotgun (WGS) entry which is preliminary data.</text>
</comment>
<name>A0A085V8K6_PSESX</name>
<feature type="domain" description="NIPSNAP" evidence="1">
    <location>
        <begin position="3"/>
        <end position="104"/>
    </location>
</feature>